<dbReference type="RefSeq" id="WP_181579297.1">
    <property type="nucleotide sequence ID" value="NZ_CP059399.1"/>
</dbReference>
<evidence type="ECO:0000313" key="5">
    <source>
        <dbReference type="Proteomes" id="UP000515512"/>
    </source>
</evidence>
<gene>
    <name evidence="4" type="ORF">H0264_22095</name>
</gene>
<dbReference type="GO" id="GO:0006310">
    <property type="term" value="P:DNA recombination"/>
    <property type="evidence" value="ECO:0007669"/>
    <property type="project" value="UniProtKB-KW"/>
</dbReference>
<evidence type="ECO:0000256" key="1">
    <source>
        <dbReference type="ARBA" id="ARBA00023172"/>
    </source>
</evidence>
<sequence>MHPDSIRERFKRLAARAGLPEIRFYDLRHTYITASPMAGVSPKVVSQRAGHADVAFTMKTHQHVVPGMDEDAAARAGSYMPRRRETPATAPHP</sequence>
<dbReference type="Pfam" id="PF00589">
    <property type="entry name" value="Phage_integrase"/>
    <property type="match status" value="1"/>
</dbReference>
<dbReference type="SUPFAM" id="SSF56349">
    <property type="entry name" value="DNA breaking-rejoining enzymes"/>
    <property type="match status" value="1"/>
</dbReference>
<dbReference type="GO" id="GO:0003677">
    <property type="term" value="F:DNA binding"/>
    <property type="evidence" value="ECO:0007669"/>
    <property type="project" value="InterPro"/>
</dbReference>
<proteinExistence type="predicted"/>
<evidence type="ECO:0000259" key="3">
    <source>
        <dbReference type="PROSITE" id="PS51898"/>
    </source>
</evidence>
<protein>
    <submittedName>
        <fullName evidence="4">Tyrosine-type recombinase/integrase</fullName>
    </submittedName>
</protein>
<name>A0A7D6ZT97_9NOCA</name>
<dbReference type="InterPro" id="IPR002104">
    <property type="entry name" value="Integrase_catalytic"/>
</dbReference>
<dbReference type="GO" id="GO:0015074">
    <property type="term" value="P:DNA integration"/>
    <property type="evidence" value="ECO:0007669"/>
    <property type="project" value="InterPro"/>
</dbReference>
<organism evidence="4 5">
    <name type="scientific">Nocardia huaxiensis</name>
    <dbReference type="NCBI Taxonomy" id="2755382"/>
    <lineage>
        <taxon>Bacteria</taxon>
        <taxon>Bacillati</taxon>
        <taxon>Actinomycetota</taxon>
        <taxon>Actinomycetes</taxon>
        <taxon>Mycobacteriales</taxon>
        <taxon>Nocardiaceae</taxon>
        <taxon>Nocardia</taxon>
    </lineage>
</organism>
<keyword evidence="5" id="KW-1185">Reference proteome</keyword>
<dbReference type="EMBL" id="CP059399">
    <property type="protein sequence ID" value="QLY28089.1"/>
    <property type="molecule type" value="Genomic_DNA"/>
</dbReference>
<accession>A0A7D6ZT97</accession>
<evidence type="ECO:0000313" key="4">
    <source>
        <dbReference type="EMBL" id="QLY28089.1"/>
    </source>
</evidence>
<dbReference type="InterPro" id="IPR013762">
    <property type="entry name" value="Integrase-like_cat_sf"/>
</dbReference>
<dbReference type="PROSITE" id="PS51898">
    <property type="entry name" value="TYR_RECOMBINASE"/>
    <property type="match status" value="1"/>
</dbReference>
<dbReference type="Gene3D" id="1.10.443.10">
    <property type="entry name" value="Intergrase catalytic core"/>
    <property type="match status" value="1"/>
</dbReference>
<dbReference type="Proteomes" id="UP000515512">
    <property type="component" value="Chromosome"/>
</dbReference>
<keyword evidence="1" id="KW-0233">DNA recombination</keyword>
<reference evidence="4 5" key="1">
    <citation type="submission" date="2020-07" db="EMBL/GenBank/DDBJ databases">
        <authorList>
            <person name="Zhuang K."/>
            <person name="Ran Y."/>
        </authorList>
    </citation>
    <scope>NUCLEOTIDE SEQUENCE [LARGE SCALE GENOMIC DNA]</scope>
    <source>
        <strain evidence="4 5">WCH-YHL-001</strain>
    </source>
</reference>
<dbReference type="InterPro" id="IPR011010">
    <property type="entry name" value="DNA_brk_join_enz"/>
</dbReference>
<dbReference type="KEGG" id="nhu:H0264_22095"/>
<feature type="domain" description="Tyr recombinase" evidence="3">
    <location>
        <begin position="1"/>
        <end position="74"/>
    </location>
</feature>
<feature type="region of interest" description="Disordered" evidence="2">
    <location>
        <begin position="72"/>
        <end position="93"/>
    </location>
</feature>
<dbReference type="AlphaFoldDB" id="A0A7D6ZT97"/>
<evidence type="ECO:0000256" key="2">
    <source>
        <dbReference type="SAM" id="MobiDB-lite"/>
    </source>
</evidence>